<feature type="non-terminal residue" evidence="2">
    <location>
        <position position="1"/>
    </location>
</feature>
<comment type="caution">
    <text evidence="2">The sequence shown here is derived from an EMBL/GenBank/DDBJ whole genome shotgun (WGS) entry which is preliminary data.</text>
</comment>
<sequence length="31" mass="3175">GAYNSKDACVQRTVDGYLLNGTVPKSGTVCG</sequence>
<dbReference type="AlphaFoldDB" id="A0A6G3XVX3"/>
<evidence type="ECO:0000313" key="2">
    <source>
        <dbReference type="EMBL" id="NEE21817.1"/>
    </source>
</evidence>
<dbReference type="EMBL" id="JAAGMN010009324">
    <property type="protein sequence ID" value="NEE21817.1"/>
    <property type="molecule type" value="Genomic_DNA"/>
</dbReference>
<organism evidence="2">
    <name type="scientific">Streptomyces sp. SID7499</name>
    <dbReference type="NCBI Taxonomy" id="2706086"/>
    <lineage>
        <taxon>Bacteria</taxon>
        <taxon>Bacillati</taxon>
        <taxon>Actinomycetota</taxon>
        <taxon>Actinomycetes</taxon>
        <taxon>Kitasatosporales</taxon>
        <taxon>Streptomycetaceae</taxon>
        <taxon>Streptomyces</taxon>
    </lineage>
</organism>
<proteinExistence type="predicted"/>
<accession>A0A6G3XVX3</accession>
<feature type="domain" description="Peptidase S33 tripeptidyl aminopeptidase-like C-terminal" evidence="1">
    <location>
        <begin position="1"/>
        <end position="30"/>
    </location>
</feature>
<name>A0A6G3XVX3_9ACTN</name>
<dbReference type="InterPro" id="IPR013595">
    <property type="entry name" value="Pept_S33_TAP-like_C"/>
</dbReference>
<gene>
    <name evidence="2" type="ORF">G3M58_87070</name>
</gene>
<evidence type="ECO:0000259" key="1">
    <source>
        <dbReference type="Pfam" id="PF08386"/>
    </source>
</evidence>
<dbReference type="Pfam" id="PF08386">
    <property type="entry name" value="Abhydrolase_4"/>
    <property type="match status" value="1"/>
</dbReference>
<protein>
    <recommendedName>
        <fullName evidence="1">Peptidase S33 tripeptidyl aminopeptidase-like C-terminal domain-containing protein</fullName>
    </recommendedName>
</protein>
<reference evidence="2" key="1">
    <citation type="submission" date="2020-01" db="EMBL/GenBank/DDBJ databases">
        <title>Insect and environment-associated Actinomycetes.</title>
        <authorList>
            <person name="Currrie C."/>
            <person name="Chevrette M."/>
            <person name="Carlson C."/>
            <person name="Stubbendieck R."/>
            <person name="Wendt-Pienkowski E."/>
        </authorList>
    </citation>
    <scope>NUCLEOTIDE SEQUENCE</scope>
    <source>
        <strain evidence="2">SID7499</strain>
    </source>
</reference>